<evidence type="ECO:0000256" key="8">
    <source>
        <dbReference type="ARBA" id="ARBA00023212"/>
    </source>
</evidence>
<comment type="similarity">
    <text evidence="2">Belongs to the CEP162 family.</text>
</comment>
<evidence type="ECO:0000256" key="7">
    <source>
        <dbReference type="ARBA" id="ARBA00023054"/>
    </source>
</evidence>
<proteinExistence type="inferred from homology"/>
<dbReference type="GO" id="GO:0005814">
    <property type="term" value="C:centriole"/>
    <property type="evidence" value="ECO:0007669"/>
    <property type="project" value="UniProtKB-SubCell"/>
</dbReference>
<feature type="compositionally biased region" description="Low complexity" evidence="9">
    <location>
        <begin position="34"/>
        <end position="46"/>
    </location>
</feature>
<dbReference type="Proteomes" id="UP000515150">
    <property type="component" value="Chromosome 16"/>
</dbReference>
<dbReference type="KEGG" id="bspl:114843607"/>
<dbReference type="AlphaFoldDB" id="A0A6P7KUK1"/>
<evidence type="ECO:0000256" key="2">
    <source>
        <dbReference type="ARBA" id="ARBA00009485"/>
    </source>
</evidence>
<gene>
    <name evidence="11 12 13 14" type="primary">cep162</name>
</gene>
<feature type="compositionally biased region" description="Low complexity" evidence="9">
    <location>
        <begin position="303"/>
        <end position="321"/>
    </location>
</feature>
<dbReference type="GeneID" id="114843607"/>
<dbReference type="GO" id="GO:0005879">
    <property type="term" value="C:axonemal microtubule"/>
    <property type="evidence" value="ECO:0007669"/>
    <property type="project" value="TreeGrafter"/>
</dbReference>
<feature type="region of interest" description="Disordered" evidence="9">
    <location>
        <begin position="294"/>
        <end position="331"/>
    </location>
</feature>
<evidence type="ECO:0000256" key="9">
    <source>
        <dbReference type="SAM" id="MobiDB-lite"/>
    </source>
</evidence>
<evidence type="ECO:0000256" key="4">
    <source>
        <dbReference type="ARBA" id="ARBA00022490"/>
    </source>
</evidence>
<evidence type="ECO:0000313" key="12">
    <source>
        <dbReference type="RefSeq" id="XP_040923819.1"/>
    </source>
</evidence>
<evidence type="ECO:0000313" key="11">
    <source>
        <dbReference type="RefSeq" id="XP_028986136.1"/>
    </source>
</evidence>
<dbReference type="GO" id="GO:0005654">
    <property type="term" value="C:nucleoplasm"/>
    <property type="evidence" value="ECO:0007669"/>
    <property type="project" value="TreeGrafter"/>
</dbReference>
<evidence type="ECO:0000256" key="6">
    <source>
        <dbReference type="ARBA" id="ARBA00022794"/>
    </source>
</evidence>
<dbReference type="RefSeq" id="XP_040923820.1">
    <property type="nucleotide sequence ID" value="XM_041067886.2"/>
</dbReference>
<evidence type="ECO:0000256" key="5">
    <source>
        <dbReference type="ARBA" id="ARBA00022701"/>
    </source>
</evidence>
<accession>A0A6P7KUK1</accession>
<organism evidence="10 11">
    <name type="scientific">Betta splendens</name>
    <name type="common">Siamese fighting fish</name>
    <dbReference type="NCBI Taxonomy" id="158456"/>
    <lineage>
        <taxon>Eukaryota</taxon>
        <taxon>Metazoa</taxon>
        <taxon>Chordata</taxon>
        <taxon>Craniata</taxon>
        <taxon>Vertebrata</taxon>
        <taxon>Euteleostomi</taxon>
        <taxon>Actinopterygii</taxon>
        <taxon>Neopterygii</taxon>
        <taxon>Teleostei</taxon>
        <taxon>Neoteleostei</taxon>
        <taxon>Acanthomorphata</taxon>
        <taxon>Anabantaria</taxon>
        <taxon>Anabantiformes</taxon>
        <taxon>Anabantoidei</taxon>
        <taxon>Osphronemidae</taxon>
        <taxon>Betta</taxon>
    </lineage>
</organism>
<feature type="region of interest" description="Disordered" evidence="9">
    <location>
        <begin position="27"/>
        <end position="110"/>
    </location>
</feature>
<feature type="compositionally biased region" description="Basic and acidic residues" evidence="9">
    <location>
        <begin position="220"/>
        <end position="238"/>
    </location>
</feature>
<keyword evidence="7" id="KW-0175">Coiled coil</keyword>
<name>A0A6P7KUK1_BETSP</name>
<dbReference type="RefSeq" id="XP_028986136.1">
    <property type="nucleotide sequence ID" value="XM_029130303.3"/>
</dbReference>
<dbReference type="InterPro" id="IPR038774">
    <property type="entry name" value="CEP162-like"/>
</dbReference>
<dbReference type="RefSeq" id="XP_040923819.1">
    <property type="nucleotide sequence ID" value="XM_041067885.2"/>
</dbReference>
<sequence length="331" mass="37496">MSHKLTNEELDEQFELFLKEPVSDDSIDFGGSLKQSTKSSQKSAQKPAVPWWQDDEHGGGGKRTGETKSRFVKGKKSQPEKEGLPELQGSFINSLKKHQPVEKKEEDSQNTYFKKKELNAVVFNRDTPKAADSMMVTGMNMTMGLDTLEEEKEKAKFFAQLEAGISSAIDYSKLNKELDTTASTIDNKLRTGDKSVEQIDEDQSNIRDTERITFPGSPHYGEDFEKEEDKKKPQEKRSKLSPILAKVSLYDSLDDCLKKNTVESLDRVLTNMQSGDTEMEALHEAYRQIHVVENSDDQNFHYRPISPSSPSPQTRPSLQRRSTNESGQKVH</sequence>
<dbReference type="RefSeq" id="XP_040923821.1">
    <property type="nucleotide sequence ID" value="XM_041067887.2"/>
</dbReference>
<dbReference type="GO" id="GO:0060271">
    <property type="term" value="P:cilium assembly"/>
    <property type="evidence" value="ECO:0007669"/>
    <property type="project" value="TreeGrafter"/>
</dbReference>
<dbReference type="GO" id="GO:0034451">
    <property type="term" value="C:centriolar satellite"/>
    <property type="evidence" value="ECO:0007669"/>
    <property type="project" value="TreeGrafter"/>
</dbReference>
<protein>
    <recommendedName>
        <fullName evidence="3">Centrosomal protein of 162 kDa</fullName>
    </recommendedName>
</protein>
<keyword evidence="4" id="KW-0963">Cytoplasm</keyword>
<keyword evidence="10" id="KW-1185">Reference proteome</keyword>
<evidence type="ECO:0000313" key="14">
    <source>
        <dbReference type="RefSeq" id="XP_040923821.1"/>
    </source>
</evidence>
<evidence type="ECO:0000256" key="1">
    <source>
        <dbReference type="ARBA" id="ARBA00004114"/>
    </source>
</evidence>
<evidence type="ECO:0000313" key="13">
    <source>
        <dbReference type="RefSeq" id="XP_040923820.1"/>
    </source>
</evidence>
<reference evidence="11 12" key="1">
    <citation type="submission" date="2025-04" db="UniProtKB">
        <authorList>
            <consortium name="RefSeq"/>
        </authorList>
    </citation>
    <scope>IDENTIFICATION</scope>
</reference>
<feature type="region of interest" description="Disordered" evidence="9">
    <location>
        <begin position="210"/>
        <end position="239"/>
    </location>
</feature>
<evidence type="ECO:0000313" key="10">
    <source>
        <dbReference type="Proteomes" id="UP000515150"/>
    </source>
</evidence>
<keyword evidence="6" id="KW-0970">Cilium biogenesis/degradation</keyword>
<comment type="subcellular location">
    <subcellularLocation>
        <location evidence="1">Cytoplasm</location>
        <location evidence="1">Cytoskeleton</location>
        <location evidence="1">Microtubule organizing center</location>
        <location evidence="1">Centrosome</location>
        <location evidence="1">Centriole</location>
    </subcellularLocation>
</comment>
<evidence type="ECO:0000256" key="3">
    <source>
        <dbReference type="ARBA" id="ARBA00021406"/>
    </source>
</evidence>
<keyword evidence="5" id="KW-0493">Microtubule</keyword>
<dbReference type="OrthoDB" id="8963245at2759"/>
<dbReference type="PANTHER" id="PTHR34031:SF1">
    <property type="entry name" value="CENTROSOMAL PROTEIN OF 162 KDA"/>
    <property type="match status" value="1"/>
</dbReference>
<dbReference type="PANTHER" id="PTHR34031">
    <property type="entry name" value="CENTROSOMAL PROTEIN OF 162 KDA"/>
    <property type="match status" value="1"/>
</dbReference>
<dbReference type="CTD" id="22832"/>
<feature type="compositionally biased region" description="Basic and acidic residues" evidence="9">
    <location>
        <begin position="54"/>
        <end position="69"/>
    </location>
</feature>
<keyword evidence="8" id="KW-0206">Cytoskeleton</keyword>